<keyword evidence="3" id="KW-1003">Cell membrane</keyword>
<evidence type="ECO:0000256" key="3">
    <source>
        <dbReference type="ARBA" id="ARBA00022475"/>
    </source>
</evidence>
<dbReference type="InterPro" id="IPR001806">
    <property type="entry name" value="Small_GTPase"/>
</dbReference>
<dbReference type="GO" id="GO:0005525">
    <property type="term" value="F:GTP binding"/>
    <property type="evidence" value="ECO:0007669"/>
    <property type="project" value="UniProtKB-KW"/>
</dbReference>
<dbReference type="SMART" id="SM00176">
    <property type="entry name" value="RAN"/>
    <property type="match status" value="1"/>
</dbReference>
<name>A0A507EYX4_9FUNG</name>
<dbReference type="FunFam" id="3.40.50.300:FF:000983">
    <property type="entry name" value="Rho family GTPase"/>
    <property type="match status" value="1"/>
</dbReference>
<dbReference type="SMART" id="SM00174">
    <property type="entry name" value="RHO"/>
    <property type="match status" value="1"/>
</dbReference>
<keyword evidence="7" id="KW-0472">Membrane</keyword>
<reference evidence="10 11" key="1">
    <citation type="journal article" date="2019" name="Sci. Rep.">
        <title>Comparative genomics of chytrid fungi reveal insights into the obligate biotrophic and pathogenic lifestyle of Synchytrium endobioticum.</title>
        <authorList>
            <person name="van de Vossenberg B.T.L.H."/>
            <person name="Warris S."/>
            <person name="Nguyen H.D.T."/>
            <person name="van Gent-Pelzer M.P.E."/>
            <person name="Joly D.L."/>
            <person name="van de Geest H.C."/>
            <person name="Bonants P.J.M."/>
            <person name="Smith D.S."/>
            <person name="Levesque C.A."/>
            <person name="van der Lee T.A.J."/>
        </authorList>
    </citation>
    <scope>NUCLEOTIDE SEQUENCE [LARGE SCALE GENOMIC DNA]</scope>
    <source>
        <strain evidence="10 11">CBS 675.73</strain>
    </source>
</reference>
<dbReference type="PROSITE" id="PS51419">
    <property type="entry name" value="RAB"/>
    <property type="match status" value="1"/>
</dbReference>
<dbReference type="STRING" id="246404.A0A507EYX4"/>
<evidence type="ECO:0000256" key="4">
    <source>
        <dbReference type="ARBA" id="ARBA00022481"/>
    </source>
</evidence>
<dbReference type="Gene3D" id="3.40.50.300">
    <property type="entry name" value="P-loop containing nucleotide triphosphate hydrolases"/>
    <property type="match status" value="1"/>
</dbReference>
<evidence type="ECO:0000256" key="2">
    <source>
        <dbReference type="ARBA" id="ARBA00010142"/>
    </source>
</evidence>
<gene>
    <name evidence="10" type="ORF">CcCBS67573_g07144</name>
</gene>
<dbReference type="InterPro" id="IPR003578">
    <property type="entry name" value="Small_GTPase_Rho"/>
</dbReference>
<dbReference type="Pfam" id="PF00071">
    <property type="entry name" value="Ras"/>
    <property type="match status" value="1"/>
</dbReference>
<dbReference type="GO" id="GO:0003924">
    <property type="term" value="F:GTPase activity"/>
    <property type="evidence" value="ECO:0007669"/>
    <property type="project" value="InterPro"/>
</dbReference>
<evidence type="ECO:0000256" key="6">
    <source>
        <dbReference type="ARBA" id="ARBA00023134"/>
    </source>
</evidence>
<evidence type="ECO:0000256" key="8">
    <source>
        <dbReference type="ARBA" id="ARBA00023288"/>
    </source>
</evidence>
<dbReference type="PRINTS" id="PR00449">
    <property type="entry name" value="RASTRNSFRMNG"/>
</dbReference>
<keyword evidence="6" id="KW-0342">GTP-binding</keyword>
<dbReference type="NCBIfam" id="TIGR00231">
    <property type="entry name" value="small_GTP"/>
    <property type="match status" value="1"/>
</dbReference>
<evidence type="ECO:0000313" key="11">
    <source>
        <dbReference type="Proteomes" id="UP000320333"/>
    </source>
</evidence>
<dbReference type="SMART" id="SM00173">
    <property type="entry name" value="RAS"/>
    <property type="match status" value="1"/>
</dbReference>
<keyword evidence="9" id="KW-0636">Prenylation</keyword>
<evidence type="ECO:0000256" key="7">
    <source>
        <dbReference type="ARBA" id="ARBA00023136"/>
    </source>
</evidence>
<dbReference type="InterPro" id="IPR027417">
    <property type="entry name" value="P-loop_NTPase"/>
</dbReference>
<comment type="subcellular location">
    <subcellularLocation>
        <location evidence="1">Cell membrane</location>
        <topology evidence="1">Lipid-anchor</topology>
        <orientation evidence="1">Cytoplasmic side</orientation>
    </subcellularLocation>
</comment>
<proteinExistence type="inferred from homology"/>
<dbReference type="Proteomes" id="UP000320333">
    <property type="component" value="Unassembled WGS sequence"/>
</dbReference>
<dbReference type="GO" id="GO:0005886">
    <property type="term" value="C:plasma membrane"/>
    <property type="evidence" value="ECO:0007669"/>
    <property type="project" value="UniProtKB-SubCell"/>
</dbReference>
<comment type="similarity">
    <text evidence="2">Belongs to the small GTPase superfamily. Rho family.</text>
</comment>
<keyword evidence="5" id="KW-0547">Nucleotide-binding</keyword>
<dbReference type="PROSITE" id="PS51421">
    <property type="entry name" value="RAS"/>
    <property type="match status" value="1"/>
</dbReference>
<dbReference type="PROSITE" id="PS51420">
    <property type="entry name" value="RHO"/>
    <property type="match status" value="1"/>
</dbReference>
<evidence type="ECO:0000256" key="5">
    <source>
        <dbReference type="ARBA" id="ARBA00022741"/>
    </source>
</evidence>
<organism evidence="10 11">
    <name type="scientific">Chytriomyces confervae</name>
    <dbReference type="NCBI Taxonomy" id="246404"/>
    <lineage>
        <taxon>Eukaryota</taxon>
        <taxon>Fungi</taxon>
        <taxon>Fungi incertae sedis</taxon>
        <taxon>Chytridiomycota</taxon>
        <taxon>Chytridiomycota incertae sedis</taxon>
        <taxon>Chytridiomycetes</taxon>
        <taxon>Chytridiales</taxon>
        <taxon>Chytriomycetaceae</taxon>
        <taxon>Chytriomyces</taxon>
    </lineage>
</organism>
<dbReference type="SMART" id="SM00175">
    <property type="entry name" value="RAB"/>
    <property type="match status" value="1"/>
</dbReference>
<evidence type="ECO:0000313" key="10">
    <source>
        <dbReference type="EMBL" id="TPX68615.1"/>
    </source>
</evidence>
<evidence type="ECO:0000256" key="9">
    <source>
        <dbReference type="ARBA" id="ARBA00023289"/>
    </source>
</evidence>
<keyword evidence="8" id="KW-0449">Lipoprotein</keyword>
<dbReference type="AlphaFoldDB" id="A0A507EYX4"/>
<evidence type="ECO:0000256" key="1">
    <source>
        <dbReference type="ARBA" id="ARBA00004342"/>
    </source>
</evidence>
<dbReference type="GO" id="GO:0007264">
    <property type="term" value="P:small GTPase-mediated signal transduction"/>
    <property type="evidence" value="ECO:0007669"/>
    <property type="project" value="InterPro"/>
</dbReference>
<dbReference type="OrthoDB" id="2107904at2759"/>
<dbReference type="PANTHER" id="PTHR24072">
    <property type="entry name" value="RHO FAMILY GTPASE"/>
    <property type="match status" value="1"/>
</dbReference>
<accession>A0A507EYX4</accession>
<comment type="caution">
    <text evidence="10">The sequence shown here is derived from an EMBL/GenBank/DDBJ whole genome shotgun (WGS) entry which is preliminary data.</text>
</comment>
<dbReference type="InterPro" id="IPR005225">
    <property type="entry name" value="Small_GTP-bd"/>
</dbReference>
<sequence length="206" mass="22393">MQMSEIPRRKIVIVGDGACGKTCLLIVFVRNEFPEAYVPTVFENHTTSINIDGRGVELTLWDTAGQEDFDRLRTLSYPDTNSVLVTFAIDSPDSLENVQEKWYPEVAQYCPGVPIVLVGLKKDLRNNPAVIAELAKSGASPVSQHQGADMARRIGAVAYMECSARNREGIQELFQAVTRASLPKQTSGAPAQANGASADEGCCTLF</sequence>
<keyword evidence="11" id="KW-1185">Reference proteome</keyword>
<protein>
    <submittedName>
        <fullName evidence="10">Uncharacterized protein</fullName>
    </submittedName>
</protein>
<dbReference type="SUPFAM" id="SSF52540">
    <property type="entry name" value="P-loop containing nucleoside triphosphate hydrolases"/>
    <property type="match status" value="1"/>
</dbReference>
<dbReference type="EMBL" id="QEAP01000351">
    <property type="protein sequence ID" value="TPX68615.1"/>
    <property type="molecule type" value="Genomic_DNA"/>
</dbReference>
<keyword evidence="4" id="KW-0488">Methylation</keyword>